<dbReference type="Proteomes" id="UP001318860">
    <property type="component" value="Unassembled WGS sequence"/>
</dbReference>
<dbReference type="EMBL" id="JABTTQ020000094">
    <property type="protein sequence ID" value="KAK6141714.1"/>
    <property type="molecule type" value="Genomic_DNA"/>
</dbReference>
<evidence type="ECO:0000313" key="2">
    <source>
        <dbReference type="EMBL" id="KAK6141714.1"/>
    </source>
</evidence>
<name>A0ABR0W415_REHGL</name>
<evidence type="ECO:0000313" key="3">
    <source>
        <dbReference type="Proteomes" id="UP001318860"/>
    </source>
</evidence>
<proteinExistence type="predicted"/>
<dbReference type="Pfam" id="PF25086">
    <property type="entry name" value="DUF7803"/>
    <property type="match status" value="1"/>
</dbReference>
<reference evidence="2 3" key="1">
    <citation type="journal article" date="2021" name="Comput. Struct. Biotechnol. J.">
        <title>De novo genome assembly of the potent medicinal plant Rehmannia glutinosa using nanopore technology.</title>
        <authorList>
            <person name="Ma L."/>
            <person name="Dong C."/>
            <person name="Song C."/>
            <person name="Wang X."/>
            <person name="Zheng X."/>
            <person name="Niu Y."/>
            <person name="Chen S."/>
            <person name="Feng W."/>
        </authorList>
    </citation>
    <scope>NUCLEOTIDE SEQUENCE [LARGE SCALE GENOMIC DNA]</scope>
    <source>
        <strain evidence="2">DH-2019</strain>
    </source>
</reference>
<dbReference type="InterPro" id="IPR056705">
    <property type="entry name" value="DUF7803"/>
</dbReference>
<accession>A0ABR0W415</accession>
<comment type="caution">
    <text evidence="2">The sequence shown here is derived from an EMBL/GenBank/DDBJ whole genome shotgun (WGS) entry which is preliminary data.</text>
</comment>
<protein>
    <recommendedName>
        <fullName evidence="1">DUF7803 domain-containing protein</fullName>
    </recommendedName>
</protein>
<keyword evidence="3" id="KW-1185">Reference proteome</keyword>
<feature type="domain" description="DUF7803" evidence="1">
    <location>
        <begin position="1"/>
        <end position="81"/>
    </location>
</feature>
<organism evidence="2 3">
    <name type="scientific">Rehmannia glutinosa</name>
    <name type="common">Chinese foxglove</name>
    <dbReference type="NCBI Taxonomy" id="99300"/>
    <lineage>
        <taxon>Eukaryota</taxon>
        <taxon>Viridiplantae</taxon>
        <taxon>Streptophyta</taxon>
        <taxon>Embryophyta</taxon>
        <taxon>Tracheophyta</taxon>
        <taxon>Spermatophyta</taxon>
        <taxon>Magnoliopsida</taxon>
        <taxon>eudicotyledons</taxon>
        <taxon>Gunneridae</taxon>
        <taxon>Pentapetalae</taxon>
        <taxon>asterids</taxon>
        <taxon>lamiids</taxon>
        <taxon>Lamiales</taxon>
        <taxon>Orobanchaceae</taxon>
        <taxon>Rehmannieae</taxon>
        <taxon>Rehmannia</taxon>
    </lineage>
</organism>
<dbReference type="PANTHER" id="PTHR36047">
    <property type="entry name" value="OS01G0191000 PROTEIN"/>
    <property type="match status" value="1"/>
</dbReference>
<dbReference type="PANTHER" id="PTHR36047:SF1">
    <property type="entry name" value="OS01G0191000 PROTEIN"/>
    <property type="match status" value="1"/>
</dbReference>
<sequence length="81" mass="9496">MPLELAKERSTQLESETTQLERRLILASGVEGMEGFRQRWSLHGRLTDTKEPTQALKQGMDNRKKDESVGELTTKKKWFFW</sequence>
<gene>
    <name evidence="2" type="ORF">DH2020_024548</name>
</gene>
<evidence type="ECO:0000259" key="1">
    <source>
        <dbReference type="Pfam" id="PF25086"/>
    </source>
</evidence>